<dbReference type="EMBL" id="ADLK01000037">
    <property type="protein sequence ID" value="KMW14460.1"/>
    <property type="molecule type" value="Genomic_DNA"/>
</dbReference>
<feature type="transmembrane region" description="Helical" evidence="1">
    <location>
        <begin position="51"/>
        <end position="72"/>
    </location>
</feature>
<dbReference type="OrthoDB" id="9966029at2"/>
<proteinExistence type="predicted"/>
<keyword evidence="1" id="KW-0472">Membrane</keyword>
<organism evidence="2 3">
    <name type="scientific">[Clostridium] citroniae WAL-19142</name>
    <dbReference type="NCBI Taxonomy" id="742734"/>
    <lineage>
        <taxon>Bacteria</taxon>
        <taxon>Bacillati</taxon>
        <taxon>Bacillota</taxon>
        <taxon>Clostridia</taxon>
        <taxon>Lachnospirales</taxon>
        <taxon>Lachnospiraceae</taxon>
        <taxon>Enterocloster</taxon>
    </lineage>
</organism>
<evidence type="ECO:0000313" key="3">
    <source>
        <dbReference type="Proteomes" id="UP000037392"/>
    </source>
</evidence>
<sequence>MKLTTAKTLRHGPSPYEQYTEKNPELTRIKAAENFTRINGMMDFYKRTSRIVIAAAGLLLVVSLVVLSGIGFRTITRSPANRSAFSSSVDEMLKKDSAITQVQMMNYSSYYVYLDDSVWYGLTESEKSDYCTQLADAMNEKCHSYNILGRKETARLYFYDSSGSLVAQPSEDGLENVILR</sequence>
<dbReference type="Proteomes" id="UP000037392">
    <property type="component" value="Unassembled WGS sequence"/>
</dbReference>
<comment type="caution">
    <text evidence="2">The sequence shown here is derived from an EMBL/GenBank/DDBJ whole genome shotgun (WGS) entry which is preliminary data.</text>
</comment>
<keyword evidence="1" id="KW-0812">Transmembrane</keyword>
<name>A0A0J9EFW9_9FIRM</name>
<accession>A0A0J9EFW9</accession>
<reference evidence="2 3" key="1">
    <citation type="submission" date="2011-04" db="EMBL/GenBank/DDBJ databases">
        <title>The Genome Sequence of Clostridium citroniae WAL-19142.</title>
        <authorList>
            <consortium name="The Broad Institute Genome Sequencing Platform"/>
            <person name="Earl A."/>
            <person name="Ward D."/>
            <person name="Feldgarden M."/>
            <person name="Gevers D."/>
            <person name="Warren Y.A."/>
            <person name="Tyrrell K.L."/>
            <person name="Citron D.M."/>
            <person name="Goldstein E.J."/>
            <person name="Daigneault M."/>
            <person name="Allen-Vercoe E."/>
            <person name="Young S.K."/>
            <person name="Zeng Q."/>
            <person name="Gargeya S."/>
            <person name="Fitzgerald M."/>
            <person name="Haas B."/>
            <person name="Abouelleil A."/>
            <person name="Alvarado L."/>
            <person name="Arachchi H.M."/>
            <person name="Berlin A."/>
            <person name="Brown A."/>
            <person name="Chapman S.B."/>
            <person name="Chen Z."/>
            <person name="Dunbar C."/>
            <person name="Freedman E."/>
            <person name="Gearin G."/>
            <person name="Gellesch M."/>
            <person name="Goldberg J."/>
            <person name="Griggs A."/>
            <person name="Gujja S."/>
            <person name="Heilman E.R."/>
            <person name="Heiman D."/>
            <person name="Howarth C."/>
            <person name="Larson L."/>
            <person name="Lui A."/>
            <person name="MacDonald P.J."/>
            <person name="Mehta T."/>
            <person name="Montmayeur A."/>
            <person name="Murphy C."/>
            <person name="Neiman D."/>
            <person name="Pearson M."/>
            <person name="Priest M."/>
            <person name="Roberts A."/>
            <person name="Saif S."/>
            <person name="Shea T."/>
            <person name="Shenoy N."/>
            <person name="Sisk P."/>
            <person name="Stolte C."/>
            <person name="Sykes S."/>
            <person name="White J."/>
            <person name="Yandava C."/>
            <person name="Wortman J."/>
            <person name="Nusbaum C."/>
            <person name="Birren B."/>
        </authorList>
    </citation>
    <scope>NUCLEOTIDE SEQUENCE [LARGE SCALE GENOMIC DNA]</scope>
    <source>
        <strain evidence="2 3">WAL-19142</strain>
    </source>
</reference>
<dbReference type="GeneID" id="93164292"/>
<dbReference type="AlphaFoldDB" id="A0A0J9EFW9"/>
<evidence type="ECO:0000313" key="2">
    <source>
        <dbReference type="EMBL" id="KMW14460.1"/>
    </source>
</evidence>
<keyword evidence="1" id="KW-1133">Transmembrane helix</keyword>
<protein>
    <submittedName>
        <fullName evidence="2">Uncharacterized protein</fullName>
    </submittedName>
</protein>
<evidence type="ECO:0000256" key="1">
    <source>
        <dbReference type="SAM" id="Phobius"/>
    </source>
</evidence>
<dbReference type="RefSeq" id="WP_048930867.1">
    <property type="nucleotide sequence ID" value="NZ_KQ235883.1"/>
</dbReference>
<gene>
    <name evidence="2" type="ORF">HMPREF9470_04766</name>
</gene>
<dbReference type="PATRIC" id="fig|742734.4.peg.5104"/>